<dbReference type="AlphaFoldDB" id="A0A9D4ZRM2"/>
<dbReference type="Proteomes" id="UP000886520">
    <property type="component" value="Chromosome 3"/>
</dbReference>
<gene>
    <name evidence="2" type="ORF">GOP47_0002433</name>
</gene>
<reference evidence="2" key="1">
    <citation type="submission" date="2021-01" db="EMBL/GenBank/DDBJ databases">
        <title>Adiantum capillus-veneris genome.</title>
        <authorList>
            <person name="Fang Y."/>
            <person name="Liao Q."/>
        </authorList>
    </citation>
    <scope>NUCLEOTIDE SEQUENCE</scope>
    <source>
        <strain evidence="2">H3</strain>
        <tissue evidence="2">Leaf</tissue>
    </source>
</reference>
<protein>
    <submittedName>
        <fullName evidence="2">Uncharacterized protein</fullName>
    </submittedName>
</protein>
<evidence type="ECO:0000256" key="1">
    <source>
        <dbReference type="SAM" id="MobiDB-lite"/>
    </source>
</evidence>
<organism evidence="2 3">
    <name type="scientific">Adiantum capillus-veneris</name>
    <name type="common">Maidenhair fern</name>
    <dbReference type="NCBI Taxonomy" id="13818"/>
    <lineage>
        <taxon>Eukaryota</taxon>
        <taxon>Viridiplantae</taxon>
        <taxon>Streptophyta</taxon>
        <taxon>Embryophyta</taxon>
        <taxon>Tracheophyta</taxon>
        <taxon>Polypodiopsida</taxon>
        <taxon>Polypodiidae</taxon>
        <taxon>Polypodiales</taxon>
        <taxon>Pteridineae</taxon>
        <taxon>Pteridaceae</taxon>
        <taxon>Vittarioideae</taxon>
        <taxon>Adiantum</taxon>
    </lineage>
</organism>
<dbReference type="OrthoDB" id="1914256at2759"/>
<name>A0A9D4ZRM2_ADICA</name>
<accession>A0A9D4ZRM2</accession>
<feature type="region of interest" description="Disordered" evidence="1">
    <location>
        <begin position="37"/>
        <end position="58"/>
    </location>
</feature>
<dbReference type="EMBL" id="JABFUD020000002">
    <property type="protein sequence ID" value="KAI5082690.1"/>
    <property type="molecule type" value="Genomic_DNA"/>
</dbReference>
<comment type="caution">
    <text evidence="2">The sequence shown here is derived from an EMBL/GenBank/DDBJ whole genome shotgun (WGS) entry which is preliminary data.</text>
</comment>
<evidence type="ECO:0000313" key="3">
    <source>
        <dbReference type="Proteomes" id="UP000886520"/>
    </source>
</evidence>
<sequence length="158" mass="17338">MVRRSHSVILPCLNTKVIKTQSIKTIESMLRDGLGTIEEEPDNYAPTPSPSPAAAGAGSAALHPKLLQRKISMQKRKVSAKLTKSPRGCWQVKISKFSTVISAPLSSIGDSYVRMMNGLMEKGNLGELAMFDSASSSDFLRYEDKVIHSYFEESMLAD</sequence>
<keyword evidence="3" id="KW-1185">Reference proteome</keyword>
<proteinExistence type="predicted"/>
<evidence type="ECO:0000313" key="2">
    <source>
        <dbReference type="EMBL" id="KAI5082690.1"/>
    </source>
</evidence>